<feature type="domain" description="PLD phosphodiesterase" evidence="11">
    <location>
        <begin position="348"/>
        <end position="375"/>
    </location>
</feature>
<dbReference type="PANTHER" id="PTHR18896:SF76">
    <property type="entry name" value="PHOSPHOLIPASE"/>
    <property type="match status" value="1"/>
</dbReference>
<proteinExistence type="predicted"/>
<keyword evidence="10" id="KW-1133">Transmembrane helix</keyword>
<evidence type="ECO:0000256" key="7">
    <source>
        <dbReference type="ARBA" id="ARBA00022801"/>
    </source>
</evidence>
<evidence type="ECO:0000256" key="2">
    <source>
        <dbReference type="ARBA" id="ARBA00003145"/>
    </source>
</evidence>
<dbReference type="SMART" id="SM00155">
    <property type="entry name" value="PLDc"/>
    <property type="match status" value="2"/>
</dbReference>
<evidence type="ECO:0000313" key="12">
    <source>
        <dbReference type="EMBL" id="SDD99651.1"/>
    </source>
</evidence>
<feature type="domain" description="PLD phosphodiesterase" evidence="11">
    <location>
        <begin position="133"/>
        <end position="160"/>
    </location>
</feature>
<dbReference type="GO" id="GO:0009395">
    <property type="term" value="P:phospholipid catabolic process"/>
    <property type="evidence" value="ECO:0007669"/>
    <property type="project" value="TreeGrafter"/>
</dbReference>
<dbReference type="InterPro" id="IPR015679">
    <property type="entry name" value="PLipase_D_fam"/>
</dbReference>
<dbReference type="PANTHER" id="PTHR18896">
    <property type="entry name" value="PHOSPHOLIPASE D"/>
    <property type="match status" value="1"/>
</dbReference>
<feature type="transmembrane region" description="Helical" evidence="10">
    <location>
        <begin position="478"/>
        <end position="497"/>
    </location>
</feature>
<name>A0A1G6ZAV1_9RHOB</name>
<dbReference type="SUPFAM" id="SSF56024">
    <property type="entry name" value="Phospholipase D/nuclease"/>
    <property type="match status" value="2"/>
</dbReference>
<dbReference type="Pfam" id="PF13091">
    <property type="entry name" value="PLDc_2"/>
    <property type="match status" value="1"/>
</dbReference>
<evidence type="ECO:0000313" key="13">
    <source>
        <dbReference type="Proteomes" id="UP000199344"/>
    </source>
</evidence>
<evidence type="ECO:0000256" key="8">
    <source>
        <dbReference type="ARBA" id="ARBA00023098"/>
    </source>
</evidence>
<dbReference type="EMBL" id="FNAH01000003">
    <property type="protein sequence ID" value="SDD99651.1"/>
    <property type="molecule type" value="Genomic_DNA"/>
</dbReference>
<dbReference type="GO" id="GO:0004630">
    <property type="term" value="F:phospholipase D activity"/>
    <property type="evidence" value="ECO:0007669"/>
    <property type="project" value="UniProtKB-EC"/>
</dbReference>
<comment type="catalytic activity">
    <reaction evidence="1">
        <text>a 1,2-diacyl-sn-glycero-3-phosphocholine + H2O = a 1,2-diacyl-sn-glycero-3-phosphate + choline + H(+)</text>
        <dbReference type="Rhea" id="RHEA:14445"/>
        <dbReference type="ChEBI" id="CHEBI:15354"/>
        <dbReference type="ChEBI" id="CHEBI:15377"/>
        <dbReference type="ChEBI" id="CHEBI:15378"/>
        <dbReference type="ChEBI" id="CHEBI:57643"/>
        <dbReference type="ChEBI" id="CHEBI:58608"/>
        <dbReference type="EC" id="3.1.4.4"/>
    </reaction>
</comment>
<dbReference type="InterPro" id="IPR001736">
    <property type="entry name" value="PLipase_D/transphosphatidylase"/>
</dbReference>
<evidence type="ECO:0000256" key="4">
    <source>
        <dbReference type="ARBA" id="ARBA00018392"/>
    </source>
</evidence>
<dbReference type="GO" id="GO:0005576">
    <property type="term" value="C:extracellular region"/>
    <property type="evidence" value="ECO:0007669"/>
    <property type="project" value="UniProtKB-SubCell"/>
</dbReference>
<keyword evidence="5" id="KW-0964">Secreted</keyword>
<dbReference type="RefSeq" id="WP_090522346.1">
    <property type="nucleotide sequence ID" value="NZ_FNAH01000003.1"/>
</dbReference>
<gene>
    <name evidence="12" type="ORF">SAMN05421538_103205</name>
</gene>
<evidence type="ECO:0000256" key="3">
    <source>
        <dbReference type="ARBA" id="ARBA00004613"/>
    </source>
</evidence>
<evidence type="ECO:0000256" key="5">
    <source>
        <dbReference type="ARBA" id="ARBA00022525"/>
    </source>
</evidence>
<dbReference type="InterPro" id="IPR025202">
    <property type="entry name" value="PLD-like_dom"/>
</dbReference>
<accession>A0A1G6ZAV1</accession>
<keyword evidence="6" id="KW-0677">Repeat</keyword>
<evidence type="ECO:0000256" key="1">
    <source>
        <dbReference type="ARBA" id="ARBA00000798"/>
    </source>
</evidence>
<dbReference type="Gene3D" id="3.30.870.10">
    <property type="entry name" value="Endonuclease Chain A"/>
    <property type="match status" value="2"/>
</dbReference>
<dbReference type="PROSITE" id="PS50035">
    <property type="entry name" value="PLD"/>
    <property type="match status" value="2"/>
</dbReference>
<evidence type="ECO:0000259" key="11">
    <source>
        <dbReference type="PROSITE" id="PS50035"/>
    </source>
</evidence>
<dbReference type="AlphaFoldDB" id="A0A1G6ZAV1"/>
<evidence type="ECO:0000256" key="10">
    <source>
        <dbReference type="SAM" id="Phobius"/>
    </source>
</evidence>
<dbReference type="CDD" id="cd09140">
    <property type="entry name" value="PLDc_vPLD1_2_like_bac_1"/>
    <property type="match status" value="1"/>
</dbReference>
<dbReference type="OrthoDB" id="8828485at2"/>
<keyword evidence="13" id="KW-1185">Reference proteome</keyword>
<evidence type="ECO:0000256" key="6">
    <source>
        <dbReference type="ARBA" id="ARBA00022737"/>
    </source>
</evidence>
<keyword evidence="8" id="KW-0443">Lipid metabolism</keyword>
<keyword evidence="10" id="KW-0812">Transmembrane</keyword>
<comment type="subcellular location">
    <subcellularLocation>
        <location evidence="3">Secreted</location>
    </subcellularLocation>
</comment>
<dbReference type="Proteomes" id="UP000199344">
    <property type="component" value="Unassembled WGS sequence"/>
</dbReference>
<reference evidence="12 13" key="1">
    <citation type="submission" date="2016-10" db="EMBL/GenBank/DDBJ databases">
        <authorList>
            <person name="de Groot N.N."/>
        </authorList>
    </citation>
    <scope>NUCLEOTIDE SEQUENCE [LARGE SCALE GENOMIC DNA]</scope>
    <source>
        <strain evidence="12 13">DSM 22220</strain>
    </source>
</reference>
<keyword evidence="10" id="KW-0472">Membrane</keyword>
<dbReference type="STRING" id="591205.SAMN05421538_103205"/>
<protein>
    <recommendedName>
        <fullName evidence="4">Phospholipase D</fullName>
    </recommendedName>
    <alternativeName>
        <fullName evidence="9">Choline phosphatase</fullName>
    </alternativeName>
</protein>
<keyword evidence="7" id="KW-0378">Hydrolase</keyword>
<comment type="function">
    <text evidence="2">Could be a virulence factor.</text>
</comment>
<evidence type="ECO:0000256" key="9">
    <source>
        <dbReference type="ARBA" id="ARBA00029594"/>
    </source>
</evidence>
<dbReference type="CDD" id="cd09143">
    <property type="entry name" value="PLDc_vPLD1_2_like_bac_2"/>
    <property type="match status" value="1"/>
</dbReference>
<organism evidence="12 13">
    <name type="scientific">Paracoccus isoporae</name>
    <dbReference type="NCBI Taxonomy" id="591205"/>
    <lineage>
        <taxon>Bacteria</taxon>
        <taxon>Pseudomonadati</taxon>
        <taxon>Pseudomonadota</taxon>
        <taxon>Alphaproteobacteria</taxon>
        <taxon>Rhodobacterales</taxon>
        <taxon>Paracoccaceae</taxon>
        <taxon>Paracoccus</taxon>
    </lineage>
</organism>
<sequence length="505" mass="56755">MDHLKFEPGENCWQVEPAERFSVIVDGADYFRLLREVLAKAERLIILVGWDFDFEMEMLPGESDEDGNAPDGLPNRIGRFLDALVERRSGLDVYLLKWSGGALIAPGGIMPSLQIKFMSPDQIHLAFDGRHPIGACHHQKLVSVDDSVAFCGGIDVTAGRWDTSEHASDNPNRLSREGEVLQPWHDVTTIMTGRAAAAISELCRHRWERANDDSMEEEFRPGESRWPDGLAVDFTEIDVAIARTEPPESDRPITAEIEQLFQDSIAAAQDYIYLESQYFASDSITDAVMQRMQDPDGPEIVVINPEGAQTELEDKAMHVTRGRMMRRLQAADPHGRFRILYPVNDDGAAIYVHAKVTIIDDRMLRVGSANLDRRSMGFDTESDVAIMADRPQDREKVRQIRDRLLAEHLGCAPERLAEELERSGGLIAAIDALNDPARGRGLRPVQPRREGPLDRLFADTRFLDPRYRHSAQARLGITSRHIMVGGALVAAGLFLWVRHQRNRRG</sequence>